<organism evidence="1 2">
    <name type="scientific">Hypothenemus hampei</name>
    <name type="common">Coffee berry borer</name>
    <dbReference type="NCBI Taxonomy" id="57062"/>
    <lineage>
        <taxon>Eukaryota</taxon>
        <taxon>Metazoa</taxon>
        <taxon>Ecdysozoa</taxon>
        <taxon>Arthropoda</taxon>
        <taxon>Hexapoda</taxon>
        <taxon>Insecta</taxon>
        <taxon>Pterygota</taxon>
        <taxon>Neoptera</taxon>
        <taxon>Endopterygota</taxon>
        <taxon>Coleoptera</taxon>
        <taxon>Polyphaga</taxon>
        <taxon>Cucujiformia</taxon>
        <taxon>Curculionidae</taxon>
        <taxon>Scolytinae</taxon>
        <taxon>Hypothenemus</taxon>
    </lineage>
</organism>
<gene>
    <name evidence="1" type="ORF">ABEB36_000302</name>
</gene>
<proteinExistence type="predicted"/>
<accession>A0ABD1FCQ7</accession>
<comment type="caution">
    <text evidence="1">The sequence shown here is derived from an EMBL/GenBank/DDBJ whole genome shotgun (WGS) entry which is preliminary data.</text>
</comment>
<protein>
    <submittedName>
        <fullName evidence="1">Uncharacterized protein</fullName>
    </submittedName>
</protein>
<reference evidence="1 2" key="1">
    <citation type="submission" date="2024-05" db="EMBL/GenBank/DDBJ databases">
        <title>Genetic variation in Jamaican populations of the coffee berry borer (Hypothenemus hampei).</title>
        <authorList>
            <person name="Errbii M."/>
            <person name="Myrie A."/>
        </authorList>
    </citation>
    <scope>NUCLEOTIDE SEQUENCE [LARGE SCALE GENOMIC DNA]</scope>
    <source>
        <strain evidence="1">JA-Hopewell-2020-01-JO</strain>
        <tissue evidence="1">Whole body</tissue>
    </source>
</reference>
<evidence type="ECO:0000313" key="1">
    <source>
        <dbReference type="EMBL" id="KAL1516383.1"/>
    </source>
</evidence>
<keyword evidence="2" id="KW-1185">Reference proteome</keyword>
<dbReference type="Proteomes" id="UP001566132">
    <property type="component" value="Unassembled WGS sequence"/>
</dbReference>
<dbReference type="EMBL" id="JBDJPC010000001">
    <property type="protein sequence ID" value="KAL1516383.1"/>
    <property type="molecule type" value="Genomic_DNA"/>
</dbReference>
<dbReference type="AlphaFoldDB" id="A0ABD1FCQ7"/>
<evidence type="ECO:0000313" key="2">
    <source>
        <dbReference type="Proteomes" id="UP001566132"/>
    </source>
</evidence>
<name>A0ABD1FCQ7_HYPHA</name>
<sequence>MQGYPKVVKNIKVILEKSLLPSFLHTKDYTLVKSLGATLSEKNASKDDVHAHFQMVKAFFSERVAGRALLTMELNR</sequence>